<evidence type="ECO:0000313" key="2">
    <source>
        <dbReference type="EMBL" id="NYJ03507.1"/>
    </source>
</evidence>
<dbReference type="EMBL" id="JACCFP010000001">
    <property type="protein sequence ID" value="NYJ03507.1"/>
    <property type="molecule type" value="Genomic_DNA"/>
</dbReference>
<comment type="caution">
    <text evidence="2">The sequence shown here is derived from an EMBL/GenBank/DDBJ whole genome shotgun (WGS) entry which is preliminary data.</text>
</comment>
<dbReference type="Proteomes" id="UP000530424">
    <property type="component" value="Unassembled WGS sequence"/>
</dbReference>
<feature type="region of interest" description="Disordered" evidence="1">
    <location>
        <begin position="1"/>
        <end position="23"/>
    </location>
</feature>
<dbReference type="Pfam" id="PF04978">
    <property type="entry name" value="MST"/>
    <property type="match status" value="1"/>
</dbReference>
<keyword evidence="3" id="KW-1185">Reference proteome</keyword>
<protein>
    <recommendedName>
        <fullName evidence="4">DinB family protein</fullName>
    </recommendedName>
</protein>
<sequence>MTTTLNGQRARTHTPVSPEPPIAGDEVSTLLGSLERQRATFAWKIGDLDDEALDTRLGPSTMTLGGMVKHLAMVEDDVFTKALLGRPLPSPWDRVDWDGQPDWEWRSAAADTPERLLALWHDAVRRSRAAVDKALAAGGLDYAADVMFADGAPSLRRLLVDMIEEYARHNGHADLLRESIDGRTGEDPPQDFPGWPRPVDR</sequence>
<reference evidence="2 3" key="1">
    <citation type="submission" date="2020-07" db="EMBL/GenBank/DDBJ databases">
        <title>Sequencing the genomes of 1000 actinobacteria strains.</title>
        <authorList>
            <person name="Klenk H.-P."/>
        </authorList>
    </citation>
    <scope>NUCLEOTIDE SEQUENCE [LARGE SCALE GENOMIC DNA]</scope>
    <source>
        <strain evidence="2 3">DSM 103833</strain>
    </source>
</reference>
<dbReference type="Gene3D" id="1.20.120.450">
    <property type="entry name" value="dinb family like domain"/>
    <property type="match status" value="1"/>
</dbReference>
<dbReference type="SUPFAM" id="SSF109854">
    <property type="entry name" value="DinB/YfiT-like putative metalloenzymes"/>
    <property type="match status" value="1"/>
</dbReference>
<evidence type="ECO:0000256" key="1">
    <source>
        <dbReference type="SAM" id="MobiDB-lite"/>
    </source>
</evidence>
<dbReference type="InterPro" id="IPR007061">
    <property type="entry name" value="MST-like"/>
</dbReference>
<dbReference type="RefSeq" id="WP_179669800.1">
    <property type="nucleotide sequence ID" value="NZ_JACCFP010000001.1"/>
</dbReference>
<accession>A0A853C866</accession>
<organism evidence="2 3">
    <name type="scientific">Nocardioides thalensis</name>
    <dbReference type="NCBI Taxonomy" id="1914755"/>
    <lineage>
        <taxon>Bacteria</taxon>
        <taxon>Bacillati</taxon>
        <taxon>Actinomycetota</taxon>
        <taxon>Actinomycetes</taxon>
        <taxon>Propionibacteriales</taxon>
        <taxon>Nocardioidaceae</taxon>
        <taxon>Nocardioides</taxon>
    </lineage>
</organism>
<proteinExistence type="predicted"/>
<name>A0A853C866_9ACTN</name>
<gene>
    <name evidence="2" type="ORF">HNR19_004205</name>
</gene>
<dbReference type="InterPro" id="IPR034660">
    <property type="entry name" value="DinB/YfiT-like"/>
</dbReference>
<evidence type="ECO:0000313" key="3">
    <source>
        <dbReference type="Proteomes" id="UP000530424"/>
    </source>
</evidence>
<evidence type="ECO:0008006" key="4">
    <source>
        <dbReference type="Google" id="ProtNLM"/>
    </source>
</evidence>
<dbReference type="AlphaFoldDB" id="A0A853C866"/>
<feature type="region of interest" description="Disordered" evidence="1">
    <location>
        <begin position="179"/>
        <end position="201"/>
    </location>
</feature>